<dbReference type="Proteomes" id="UP001446205">
    <property type="component" value="Unassembled WGS sequence"/>
</dbReference>
<proteinExistence type="predicted"/>
<evidence type="ECO:0000313" key="1">
    <source>
        <dbReference type="EMBL" id="MEK8089896.1"/>
    </source>
</evidence>
<reference evidence="1 2" key="1">
    <citation type="submission" date="2024-04" db="EMBL/GenBank/DDBJ databases">
        <authorList>
            <person name="Abashina T."/>
            <person name="Shaikin A."/>
        </authorList>
    </citation>
    <scope>NUCLEOTIDE SEQUENCE [LARGE SCALE GENOMIC DNA]</scope>
    <source>
        <strain evidence="1 2">AAFK</strain>
    </source>
</reference>
<keyword evidence="2" id="KW-1185">Reference proteome</keyword>
<sequence length="49" mass="5572">MITGTIPTLCHLSESNNLTSLPFVTDLKENGKVRRCSWAFHHSNRPFKS</sequence>
<comment type="caution">
    <text evidence="1">The sequence shown here is derived from an EMBL/GenBank/DDBJ whole genome shotgun (WGS) entry which is preliminary data.</text>
</comment>
<name>A0ABU9DA95_9PROT</name>
<evidence type="ECO:0000313" key="2">
    <source>
        <dbReference type="Proteomes" id="UP001446205"/>
    </source>
</evidence>
<dbReference type="EMBL" id="JBBPCO010000008">
    <property type="protein sequence ID" value="MEK8089896.1"/>
    <property type="molecule type" value="Genomic_DNA"/>
</dbReference>
<protein>
    <submittedName>
        <fullName evidence="1">Uncharacterized protein</fullName>
    </submittedName>
</protein>
<organism evidence="1 2">
    <name type="scientific">Thermithiobacillus plumbiphilus</name>
    <dbReference type="NCBI Taxonomy" id="1729899"/>
    <lineage>
        <taxon>Bacteria</taxon>
        <taxon>Pseudomonadati</taxon>
        <taxon>Pseudomonadota</taxon>
        <taxon>Acidithiobacillia</taxon>
        <taxon>Acidithiobacillales</taxon>
        <taxon>Thermithiobacillaceae</taxon>
        <taxon>Thermithiobacillus</taxon>
    </lineage>
</organism>
<accession>A0ABU9DA95</accession>
<gene>
    <name evidence="1" type="ORF">WOB96_08965</name>
</gene>
<dbReference type="RefSeq" id="WP_341370954.1">
    <property type="nucleotide sequence ID" value="NZ_JBBPCO010000008.1"/>
</dbReference>